<name>A0A9P6DG71_PLEER</name>
<dbReference type="Proteomes" id="UP000807025">
    <property type="component" value="Unassembled WGS sequence"/>
</dbReference>
<accession>A0A9P6DG71</accession>
<gene>
    <name evidence="2" type="ORF">BDN71DRAFT_1447435</name>
</gene>
<dbReference type="EMBL" id="MU154561">
    <property type="protein sequence ID" value="KAF9495533.1"/>
    <property type="molecule type" value="Genomic_DNA"/>
</dbReference>
<comment type="caution">
    <text evidence="2">The sequence shown here is derived from an EMBL/GenBank/DDBJ whole genome shotgun (WGS) entry which is preliminary data.</text>
</comment>
<feature type="compositionally biased region" description="Polar residues" evidence="1">
    <location>
        <begin position="139"/>
        <end position="152"/>
    </location>
</feature>
<proteinExistence type="predicted"/>
<feature type="region of interest" description="Disordered" evidence="1">
    <location>
        <begin position="133"/>
        <end position="152"/>
    </location>
</feature>
<reference evidence="2" key="1">
    <citation type="submission" date="2020-11" db="EMBL/GenBank/DDBJ databases">
        <authorList>
            <consortium name="DOE Joint Genome Institute"/>
            <person name="Ahrendt S."/>
            <person name="Riley R."/>
            <person name="Andreopoulos W."/>
            <person name="Labutti K."/>
            <person name="Pangilinan J."/>
            <person name="Ruiz-Duenas F.J."/>
            <person name="Barrasa J.M."/>
            <person name="Sanchez-Garcia M."/>
            <person name="Camarero S."/>
            <person name="Miyauchi S."/>
            <person name="Serrano A."/>
            <person name="Linde D."/>
            <person name="Babiker R."/>
            <person name="Drula E."/>
            <person name="Ayuso-Fernandez I."/>
            <person name="Pacheco R."/>
            <person name="Padilla G."/>
            <person name="Ferreira P."/>
            <person name="Barriuso J."/>
            <person name="Kellner H."/>
            <person name="Castanera R."/>
            <person name="Alfaro M."/>
            <person name="Ramirez L."/>
            <person name="Pisabarro A.G."/>
            <person name="Kuo A."/>
            <person name="Tritt A."/>
            <person name="Lipzen A."/>
            <person name="He G."/>
            <person name="Yan M."/>
            <person name="Ng V."/>
            <person name="Cullen D."/>
            <person name="Martin F."/>
            <person name="Rosso M.-N."/>
            <person name="Henrissat B."/>
            <person name="Hibbett D."/>
            <person name="Martinez A.T."/>
            <person name="Grigoriev I.V."/>
        </authorList>
    </citation>
    <scope>NUCLEOTIDE SEQUENCE</scope>
    <source>
        <strain evidence="2">ATCC 90797</strain>
    </source>
</reference>
<keyword evidence="3" id="KW-1185">Reference proteome</keyword>
<dbReference type="AlphaFoldDB" id="A0A9P6DG71"/>
<evidence type="ECO:0000256" key="1">
    <source>
        <dbReference type="SAM" id="MobiDB-lite"/>
    </source>
</evidence>
<protein>
    <submittedName>
        <fullName evidence="2">Uncharacterized protein</fullName>
    </submittedName>
</protein>
<organism evidence="2 3">
    <name type="scientific">Pleurotus eryngii</name>
    <name type="common">Boletus of the steppes</name>
    <dbReference type="NCBI Taxonomy" id="5323"/>
    <lineage>
        <taxon>Eukaryota</taxon>
        <taxon>Fungi</taxon>
        <taxon>Dikarya</taxon>
        <taxon>Basidiomycota</taxon>
        <taxon>Agaricomycotina</taxon>
        <taxon>Agaricomycetes</taxon>
        <taxon>Agaricomycetidae</taxon>
        <taxon>Agaricales</taxon>
        <taxon>Pleurotineae</taxon>
        <taxon>Pleurotaceae</taxon>
        <taxon>Pleurotus</taxon>
    </lineage>
</organism>
<sequence>MSLIILDIEDLSYTDGYLYIKLFNFILKVKFKDLINTSEIVKESFQNLVQHPQARCGTILTVVVPGDFKKVGVMQLQHTKAPQCTFYHHKESARCRKGCVAALEQAGICCRTNIINDIDSCQGLTQDEENIFFTKDNDSPPSSNEPLTSTPI</sequence>
<evidence type="ECO:0000313" key="3">
    <source>
        <dbReference type="Proteomes" id="UP000807025"/>
    </source>
</evidence>
<evidence type="ECO:0000313" key="2">
    <source>
        <dbReference type="EMBL" id="KAF9495533.1"/>
    </source>
</evidence>